<dbReference type="AlphaFoldDB" id="A0A7R9LXT4"/>
<dbReference type="PANTHER" id="PTHR14003">
    <property type="entry name" value="TRANSCRIPTIONAL REPRESSOR PROTEIN YY"/>
    <property type="match status" value="1"/>
</dbReference>
<dbReference type="GO" id="GO:0000981">
    <property type="term" value="F:DNA-binding transcription factor activity, RNA polymerase II-specific"/>
    <property type="evidence" value="ECO:0007669"/>
    <property type="project" value="TreeGrafter"/>
</dbReference>
<dbReference type="PROSITE" id="PS00028">
    <property type="entry name" value="ZINC_FINGER_C2H2_1"/>
    <property type="match status" value="2"/>
</dbReference>
<feature type="domain" description="C2H2-type" evidence="6">
    <location>
        <begin position="9"/>
        <end position="38"/>
    </location>
</feature>
<keyword evidence="4" id="KW-0862">Zinc</keyword>
<evidence type="ECO:0000256" key="3">
    <source>
        <dbReference type="ARBA" id="ARBA00022771"/>
    </source>
</evidence>
<dbReference type="InterPro" id="IPR036236">
    <property type="entry name" value="Znf_C2H2_sf"/>
</dbReference>
<feature type="non-terminal residue" evidence="7">
    <location>
        <position position="1"/>
    </location>
</feature>
<evidence type="ECO:0000256" key="4">
    <source>
        <dbReference type="ARBA" id="ARBA00022833"/>
    </source>
</evidence>
<evidence type="ECO:0000256" key="1">
    <source>
        <dbReference type="ARBA" id="ARBA00022723"/>
    </source>
</evidence>
<dbReference type="GO" id="GO:0008270">
    <property type="term" value="F:zinc ion binding"/>
    <property type="evidence" value="ECO:0007669"/>
    <property type="project" value="UniProtKB-KW"/>
</dbReference>
<evidence type="ECO:0000256" key="2">
    <source>
        <dbReference type="ARBA" id="ARBA00022737"/>
    </source>
</evidence>
<dbReference type="InterPro" id="IPR013087">
    <property type="entry name" value="Znf_C2H2_type"/>
</dbReference>
<dbReference type="GO" id="GO:0031519">
    <property type="term" value="C:PcG protein complex"/>
    <property type="evidence" value="ECO:0007669"/>
    <property type="project" value="TreeGrafter"/>
</dbReference>
<dbReference type="GO" id="GO:0000978">
    <property type="term" value="F:RNA polymerase II cis-regulatory region sequence-specific DNA binding"/>
    <property type="evidence" value="ECO:0007669"/>
    <property type="project" value="TreeGrafter"/>
</dbReference>
<dbReference type="GO" id="GO:0000785">
    <property type="term" value="C:chromatin"/>
    <property type="evidence" value="ECO:0007669"/>
    <property type="project" value="TreeGrafter"/>
</dbReference>
<proteinExistence type="predicted"/>
<organism evidence="7">
    <name type="scientific">Medioppia subpectinata</name>
    <dbReference type="NCBI Taxonomy" id="1979941"/>
    <lineage>
        <taxon>Eukaryota</taxon>
        <taxon>Metazoa</taxon>
        <taxon>Ecdysozoa</taxon>
        <taxon>Arthropoda</taxon>
        <taxon>Chelicerata</taxon>
        <taxon>Arachnida</taxon>
        <taxon>Acari</taxon>
        <taxon>Acariformes</taxon>
        <taxon>Sarcoptiformes</taxon>
        <taxon>Oribatida</taxon>
        <taxon>Brachypylina</taxon>
        <taxon>Oppioidea</taxon>
        <taxon>Oppiidae</taxon>
        <taxon>Medioppia</taxon>
    </lineage>
</organism>
<protein>
    <recommendedName>
        <fullName evidence="6">C2H2-type domain-containing protein</fullName>
    </recommendedName>
</protein>
<accession>A0A7R9LXT4</accession>
<dbReference type="FunFam" id="3.30.160.60:FF:000624">
    <property type="entry name" value="zinc finger protein 697"/>
    <property type="match status" value="1"/>
</dbReference>
<dbReference type="Pfam" id="PF00096">
    <property type="entry name" value="zf-C2H2"/>
    <property type="match status" value="2"/>
</dbReference>
<dbReference type="SMART" id="SM00355">
    <property type="entry name" value="ZnF_C2H2"/>
    <property type="match status" value="3"/>
</dbReference>
<feature type="domain" description="C2H2-type" evidence="6">
    <location>
        <begin position="39"/>
        <end position="68"/>
    </location>
</feature>
<dbReference type="OrthoDB" id="6500421at2759"/>
<keyword evidence="3 5" id="KW-0863">Zinc-finger</keyword>
<dbReference type="Gene3D" id="3.30.160.60">
    <property type="entry name" value="Classic Zinc Finger"/>
    <property type="match status" value="2"/>
</dbReference>
<keyword evidence="2" id="KW-0677">Repeat</keyword>
<dbReference type="Proteomes" id="UP000759131">
    <property type="component" value="Unassembled WGS sequence"/>
</dbReference>
<keyword evidence="8" id="KW-1185">Reference proteome</keyword>
<feature type="non-terminal residue" evidence="7">
    <location>
        <position position="97"/>
    </location>
</feature>
<dbReference type="SUPFAM" id="SSF57667">
    <property type="entry name" value="beta-beta-alpha zinc fingers"/>
    <property type="match status" value="1"/>
</dbReference>
<evidence type="ECO:0000256" key="5">
    <source>
        <dbReference type="PROSITE-ProRule" id="PRU00042"/>
    </source>
</evidence>
<dbReference type="GO" id="GO:0005667">
    <property type="term" value="C:transcription regulator complex"/>
    <property type="evidence" value="ECO:0007669"/>
    <property type="project" value="TreeGrafter"/>
</dbReference>
<gene>
    <name evidence="7" type="ORF">OSB1V03_LOCUS22328</name>
</gene>
<evidence type="ECO:0000313" key="8">
    <source>
        <dbReference type="Proteomes" id="UP000759131"/>
    </source>
</evidence>
<evidence type="ECO:0000259" key="6">
    <source>
        <dbReference type="PROSITE" id="PS50157"/>
    </source>
</evidence>
<dbReference type="EMBL" id="CAJPIZ010046964">
    <property type="protein sequence ID" value="CAG2122382.1"/>
    <property type="molecule type" value="Genomic_DNA"/>
</dbReference>
<dbReference type="PROSITE" id="PS50157">
    <property type="entry name" value="ZINC_FINGER_C2H2_2"/>
    <property type="match status" value="2"/>
</dbReference>
<keyword evidence="1" id="KW-0479">Metal-binding</keyword>
<reference evidence="7" key="1">
    <citation type="submission" date="2020-11" db="EMBL/GenBank/DDBJ databases">
        <authorList>
            <person name="Tran Van P."/>
        </authorList>
    </citation>
    <scope>NUCLEOTIDE SEQUENCE</scope>
</reference>
<sequence>CVHLNERKFKCNEENCGKNFSLIQSLIHHKRIHSGEKPFICDFIDCNKSFRKRSNLMDHKIIHSNDVTIYSCFWPKCQYKTRNKWSFKTHELNHSEL</sequence>
<dbReference type="PANTHER" id="PTHR14003:SF19">
    <property type="entry name" value="YY2 TRANSCRIPTION FACTOR"/>
    <property type="match status" value="1"/>
</dbReference>
<evidence type="ECO:0000313" key="7">
    <source>
        <dbReference type="EMBL" id="CAD7649313.1"/>
    </source>
</evidence>
<dbReference type="EMBL" id="OC901539">
    <property type="protein sequence ID" value="CAD7649313.1"/>
    <property type="molecule type" value="Genomic_DNA"/>
</dbReference>
<dbReference type="FunFam" id="3.30.160.60:FF:000072">
    <property type="entry name" value="zinc finger protein 143 isoform X1"/>
    <property type="match status" value="1"/>
</dbReference>
<name>A0A7R9LXT4_9ACAR</name>